<feature type="domain" description="Aldehyde oxidase/xanthine dehydrogenase a/b hammerhead" evidence="3">
    <location>
        <begin position="20"/>
        <end position="133"/>
    </location>
</feature>
<keyword evidence="1" id="KW-0500">Molybdenum</keyword>
<sequence>MAKKLIGDPIDRIDGTQKVTGSARYSADIKRPDLVHGVLVMSTVPNGRIQKIDTSETMKLPGIVAIMSHENAPKLGGLDKNKTSQMATDRVLHVFQDNVVHYNNQPIAMVIADTFERAVDGAARIRVTYDTQALKPELPANIDKATTPKQLPRYDDQVDTIRGDLKKGMGEATARLDATFRTPTQYHNALEPHALLSYWEGDKLTMYNATQGISASQKRVAEIFGIPKENVRVITQYLGGGFGSKGTTFSQAMLGPMAAKLVNKPVKLVLKREHMFGMVGSRSATVQKMTAGANATGQLTAMSHDTVAQTGTMDDFMEPGGTITRMLYACPNLATTHKFIKANVGYTSPMRAPGEAPGVVALECAIDELATQLKMDPLQFRLVNYAETDPHKNLPYTSKSLRECYQQGADKFGWSKRPAQPRATRDGNYLIGTGMATTVYPVNRGESSAMLRLNADGTVRLETATQDLGTGTFTIMTQIAAEILGLSPDKVTLGAGDSKYPEAVGSGGSRTTVTTGSAVAEAAEDVLKKLKKMAYSDKKSPLYAAAEADLVAKDGRLESKSNPKKNETLVSLLKRNGGKPVEATVKSTSGAEKDTYSMNAFGAVFVEVRVDEALGEVRVSRMLASIAAGKIVNEKTAKSQILGGMVWGLSMALHEYAATDQRTNRVMNPNLAEYHVPVNADIKNLDAFFIEENDEIVNPAGVKGIGEIGIVGTVSAIANAIYHATGKRHYNVPITVESIIS</sequence>
<dbReference type="InterPro" id="IPR000674">
    <property type="entry name" value="Ald_Oxase/Xan_DH_a/b"/>
</dbReference>
<dbReference type="Pfam" id="PF20256">
    <property type="entry name" value="MoCoBD_2"/>
    <property type="match status" value="1"/>
</dbReference>
<evidence type="ECO:0000259" key="3">
    <source>
        <dbReference type="SMART" id="SM01008"/>
    </source>
</evidence>
<dbReference type="Gene3D" id="3.90.1170.50">
    <property type="entry name" value="Aldehyde oxidase/xanthine dehydrogenase, a/b hammerhead"/>
    <property type="match status" value="1"/>
</dbReference>
<evidence type="ECO:0000313" key="4">
    <source>
        <dbReference type="EMBL" id="NID12176.1"/>
    </source>
</evidence>
<dbReference type="Pfam" id="PF01315">
    <property type="entry name" value="Ald_Xan_dh_C"/>
    <property type="match status" value="1"/>
</dbReference>
<dbReference type="RefSeq" id="WP_166693026.1">
    <property type="nucleotide sequence ID" value="NZ_WAEL01000007.1"/>
</dbReference>
<accession>A0ABX0QI87</accession>
<evidence type="ECO:0000256" key="1">
    <source>
        <dbReference type="ARBA" id="ARBA00022505"/>
    </source>
</evidence>
<dbReference type="PANTHER" id="PTHR11908">
    <property type="entry name" value="XANTHINE DEHYDROGENASE"/>
    <property type="match status" value="1"/>
</dbReference>
<dbReference type="Pfam" id="PF02738">
    <property type="entry name" value="MoCoBD_1"/>
    <property type="match status" value="1"/>
</dbReference>
<evidence type="ECO:0000313" key="5">
    <source>
        <dbReference type="Proteomes" id="UP000606008"/>
    </source>
</evidence>
<dbReference type="SUPFAM" id="SSF54665">
    <property type="entry name" value="CO dehydrogenase molybdoprotein N-domain-like"/>
    <property type="match status" value="1"/>
</dbReference>
<organism evidence="4 5">
    <name type="scientific">Fibrivirga algicola</name>
    <dbReference type="NCBI Taxonomy" id="2950420"/>
    <lineage>
        <taxon>Bacteria</taxon>
        <taxon>Pseudomonadati</taxon>
        <taxon>Bacteroidota</taxon>
        <taxon>Cytophagia</taxon>
        <taxon>Cytophagales</taxon>
        <taxon>Spirosomataceae</taxon>
        <taxon>Fibrivirga</taxon>
    </lineage>
</organism>
<name>A0ABX0QI87_9BACT</name>
<dbReference type="InterPro" id="IPR046867">
    <property type="entry name" value="AldOxase/xan_DH_MoCoBD2"/>
</dbReference>
<comment type="caution">
    <text evidence="4">The sequence shown here is derived from an EMBL/GenBank/DDBJ whole genome shotgun (WGS) entry which is preliminary data.</text>
</comment>
<keyword evidence="5" id="KW-1185">Reference proteome</keyword>
<dbReference type="InterPro" id="IPR016208">
    <property type="entry name" value="Ald_Oxase/xanthine_DH-like"/>
</dbReference>
<dbReference type="SMART" id="SM01008">
    <property type="entry name" value="Ald_Xan_dh_C"/>
    <property type="match status" value="1"/>
</dbReference>
<proteinExistence type="predicted"/>
<reference evidence="5" key="2">
    <citation type="submission" date="2023-07" db="EMBL/GenBank/DDBJ databases">
        <authorList>
            <person name="Jung D.-H."/>
        </authorList>
    </citation>
    <scope>NUCLEOTIDE SEQUENCE [LARGE SCALE GENOMIC DNA]</scope>
    <source>
        <strain evidence="5">JA-25</strain>
    </source>
</reference>
<dbReference type="SUPFAM" id="SSF56003">
    <property type="entry name" value="Molybdenum cofactor-binding domain"/>
    <property type="match status" value="1"/>
</dbReference>
<dbReference type="EMBL" id="WAEL01000007">
    <property type="protein sequence ID" value="NID12176.1"/>
    <property type="molecule type" value="Genomic_DNA"/>
</dbReference>
<protein>
    <submittedName>
        <fullName evidence="4">Xanthine dehydrogenase family protein molybdopterin-binding subunit</fullName>
    </submittedName>
</protein>
<keyword evidence="2" id="KW-0560">Oxidoreductase</keyword>
<reference evidence="5" key="1">
    <citation type="submission" date="2019-09" db="EMBL/GenBank/DDBJ databases">
        <authorList>
            <person name="Jung D.-H."/>
        </authorList>
    </citation>
    <scope>NUCLEOTIDE SEQUENCE [LARGE SCALE GENOMIC DNA]</scope>
    <source>
        <strain evidence="5">JA-25</strain>
    </source>
</reference>
<dbReference type="Proteomes" id="UP000606008">
    <property type="component" value="Unassembled WGS sequence"/>
</dbReference>
<dbReference type="InterPro" id="IPR037165">
    <property type="entry name" value="AldOxase/xan_DH_Mopterin-bd_sf"/>
</dbReference>
<dbReference type="Gene3D" id="3.30.365.10">
    <property type="entry name" value="Aldehyde oxidase/xanthine dehydrogenase, molybdopterin binding domain"/>
    <property type="match status" value="4"/>
</dbReference>
<evidence type="ECO:0000256" key="2">
    <source>
        <dbReference type="ARBA" id="ARBA00023002"/>
    </source>
</evidence>
<gene>
    <name evidence="4" type="ORF">F7231_18530</name>
</gene>
<dbReference type="InterPro" id="IPR036856">
    <property type="entry name" value="Ald_Oxase/Xan_DH_a/b_sf"/>
</dbReference>
<dbReference type="PANTHER" id="PTHR11908:SF132">
    <property type="entry name" value="ALDEHYDE OXIDASE 1-RELATED"/>
    <property type="match status" value="1"/>
</dbReference>
<dbReference type="InterPro" id="IPR008274">
    <property type="entry name" value="AldOxase/xan_DH_MoCoBD1"/>
</dbReference>